<organism evidence="5 6">
    <name type="scientific">Mycobacterium lacus</name>
    <dbReference type="NCBI Taxonomy" id="169765"/>
    <lineage>
        <taxon>Bacteria</taxon>
        <taxon>Bacillati</taxon>
        <taxon>Actinomycetota</taxon>
        <taxon>Actinomycetes</taxon>
        <taxon>Mycobacteriales</taxon>
        <taxon>Mycobacteriaceae</taxon>
        <taxon>Mycobacterium</taxon>
    </lineage>
</organism>
<keyword evidence="4" id="KW-0812">Transmembrane</keyword>
<dbReference type="PANTHER" id="PTHR37042">
    <property type="entry name" value="OUTER MEMBRANE PROTEIN RV1973"/>
    <property type="match status" value="1"/>
</dbReference>
<dbReference type="EMBL" id="AP022581">
    <property type="protein sequence ID" value="BBX97173.1"/>
    <property type="molecule type" value="Genomic_DNA"/>
</dbReference>
<keyword evidence="6" id="KW-1185">Reference proteome</keyword>
<name>A0A7I7NLM4_9MYCO</name>
<dbReference type="KEGG" id="mlj:MLAC_24670"/>
<dbReference type="AlphaFoldDB" id="A0A7I7NLM4"/>
<feature type="compositionally biased region" description="Low complexity" evidence="3">
    <location>
        <begin position="1"/>
        <end position="16"/>
    </location>
</feature>
<proteinExistence type="predicted"/>
<gene>
    <name evidence="5" type="ORF">MLAC_24670</name>
</gene>
<evidence type="ECO:0000256" key="4">
    <source>
        <dbReference type="SAM" id="Phobius"/>
    </source>
</evidence>
<comment type="subcellular location">
    <subcellularLocation>
        <location evidence="1">Membrane</location>
    </subcellularLocation>
</comment>
<reference evidence="5 6" key="1">
    <citation type="journal article" date="2019" name="Emerg. Microbes Infect.">
        <title>Comprehensive subspecies identification of 175 nontuberculous mycobacteria species based on 7547 genomic profiles.</title>
        <authorList>
            <person name="Matsumoto Y."/>
            <person name="Kinjo T."/>
            <person name="Motooka D."/>
            <person name="Nabeya D."/>
            <person name="Jung N."/>
            <person name="Uechi K."/>
            <person name="Horii T."/>
            <person name="Iida T."/>
            <person name="Fujita J."/>
            <person name="Nakamura S."/>
        </authorList>
    </citation>
    <scope>NUCLEOTIDE SEQUENCE [LARGE SCALE GENOMIC DNA]</scope>
    <source>
        <strain evidence="5 6">JCM 15657</strain>
    </source>
</reference>
<protein>
    <recommendedName>
        <fullName evidence="7">Mce protein</fullName>
    </recommendedName>
</protein>
<evidence type="ECO:0000256" key="1">
    <source>
        <dbReference type="ARBA" id="ARBA00004370"/>
    </source>
</evidence>
<keyword evidence="2 4" id="KW-0472">Membrane</keyword>
<accession>A0A7I7NLM4</accession>
<feature type="region of interest" description="Disordered" evidence="3">
    <location>
        <begin position="1"/>
        <end position="43"/>
    </location>
</feature>
<keyword evidence="4" id="KW-1133">Transmembrane helix</keyword>
<evidence type="ECO:0008006" key="7">
    <source>
        <dbReference type="Google" id="ProtNLM"/>
    </source>
</evidence>
<evidence type="ECO:0000313" key="5">
    <source>
        <dbReference type="EMBL" id="BBX97173.1"/>
    </source>
</evidence>
<evidence type="ECO:0000313" key="6">
    <source>
        <dbReference type="Proteomes" id="UP000466396"/>
    </source>
</evidence>
<sequence>MNGMVSSGEGASGARRSAVDGDSVARASAPESKPVVKGIKGSGAGRASRLKTRWLGALAVAVVFGVAGLAFGGWLLFQQHQRNEAASQALAAARNYVVKLTNLDSDAVDARFGDILDGSTGEFRDSYGKSGQQLRQMVVDNQVHTRGSVVEAAVKSATANKVVVLMFVDESISNRNSPRSQIDHSRIKLTMVKLDGRWVARKVQLL</sequence>
<evidence type="ECO:0000256" key="2">
    <source>
        <dbReference type="ARBA" id="ARBA00023136"/>
    </source>
</evidence>
<dbReference type="GO" id="GO:0016020">
    <property type="term" value="C:membrane"/>
    <property type="evidence" value="ECO:0007669"/>
    <property type="project" value="UniProtKB-SubCell"/>
</dbReference>
<dbReference type="Proteomes" id="UP000466396">
    <property type="component" value="Chromosome"/>
</dbReference>
<feature type="transmembrane region" description="Helical" evidence="4">
    <location>
        <begin position="54"/>
        <end position="77"/>
    </location>
</feature>
<evidence type="ECO:0000256" key="3">
    <source>
        <dbReference type="SAM" id="MobiDB-lite"/>
    </source>
</evidence>
<dbReference type="PANTHER" id="PTHR37042:SF4">
    <property type="entry name" value="OUTER MEMBRANE PROTEIN RV1973"/>
    <property type="match status" value="1"/>
</dbReference>